<dbReference type="InterPro" id="IPR011050">
    <property type="entry name" value="Pectin_lyase_fold/virulence"/>
</dbReference>
<dbReference type="Gene3D" id="2.160.20.110">
    <property type="match status" value="2"/>
</dbReference>
<dbReference type="RefSeq" id="WP_143127843.1">
    <property type="nucleotide sequence ID" value="NZ_VJMG01000094.1"/>
</dbReference>
<dbReference type="Gene3D" id="2.160.20.10">
    <property type="entry name" value="Single-stranded right-handed beta-helix, Pectin lyase-like"/>
    <property type="match status" value="1"/>
</dbReference>
<dbReference type="PROSITE" id="PS51318">
    <property type="entry name" value="TAT"/>
    <property type="match status" value="1"/>
</dbReference>
<feature type="region of interest" description="Disordered" evidence="4">
    <location>
        <begin position="1152"/>
        <end position="1192"/>
    </location>
</feature>
<dbReference type="InterPro" id="IPR012334">
    <property type="entry name" value="Pectin_lyas_fold"/>
</dbReference>
<dbReference type="InterPro" id="IPR008638">
    <property type="entry name" value="FhaB/CdiA-like_TPS"/>
</dbReference>
<dbReference type="Pfam" id="PF05860">
    <property type="entry name" value="TPS"/>
    <property type="match status" value="1"/>
</dbReference>
<dbReference type="SMART" id="SM00912">
    <property type="entry name" value="Haemagg_act"/>
    <property type="match status" value="1"/>
</dbReference>
<dbReference type="Pfam" id="PF07581">
    <property type="entry name" value="Glug"/>
    <property type="match status" value="3"/>
</dbReference>
<comment type="subcellular location">
    <subcellularLocation>
        <location evidence="1">Secreted</location>
    </subcellularLocation>
</comment>
<reference evidence="6 7" key="1">
    <citation type="submission" date="2019-07" db="EMBL/GenBank/DDBJ databases">
        <title>Ln-dependent methylotrophs.</title>
        <authorList>
            <person name="Tani A."/>
        </authorList>
    </citation>
    <scope>NUCLEOTIDE SEQUENCE [LARGE SCALE GENOMIC DNA]</scope>
    <source>
        <strain evidence="6 7">SM12</strain>
    </source>
</reference>
<gene>
    <name evidence="6" type="ORF">FNA46_24420</name>
</gene>
<accession>A0A549SPG3</accession>
<protein>
    <submittedName>
        <fullName evidence="6">Filamentous hemagglutinin N-terminal domain-containing protein</fullName>
    </submittedName>
</protein>
<sequence>MKPVTRLTMPTPPLAQRRTLRRQMLCQTALAGAVGLSGGLFMPGAAARADSLPVAPTVVAGSATIRTGGNEMTVNQSSHNAIVNWNSFSIGAGHGVTFVQPDTSSAILNRVNGSTASTIAGRLSGNGQIYLVNPNGIAITPSGKIKAGGGFVASSLDIGDDDFMAGRRTFSGTDRAGSVVNEGEIAVGSGGYAALLGRRVRNDGLVSVPLGRVGLGAGQQATLDVSGDGFLQVAVPDPTAGEDPLIVHNGRLSADGGRIVISAATAREAARQAVNIAGVTEAKSIGGRNGAISIGGGEGGKVSIRGKVDVSSGTGKGGSITVSGRDVALSGATLDASGREGGGAVRVGGNRKGAAGLQTAATTSVDAASVIRADATGSGTGGQIVIWSDLATNYAGTLSARGKGSGAGGEAEVSGKAGLDFIGAVDLSAESGVFGNLLLDPYNVTISSAASTNASGVTPTGNDSIINVATLQNALANANVTISTGSEGSAGNQAGDILVASDLMWNQGTRLTLSAYRNIALNANLSGGGGASVVLRADNAGTGTGTVTVAGDRRITADGGVSIYYNPAGKDAGSVNTDSYLNLPDFSGIGGTRTAVTAYALVNTIYDLQNVRNNKTANYALGRDIDAGVTHDWSSGFLSIGGNRTMGFSGTFDGLGHVITDLYIGRQPLMGYGSTGLFGLTANSALIRNIGLVDVEVEGNSSNDIGALVGAHYGRIENAYSTGSVTSDGIDILRAFNTGGLVGYLGGTIDNSYSTASVRSGTYVGGLVGYNAGGTISRSYATGPVSGQEVVGGLVGGNSLGAVSTSWATGTVRGDFLVGGLAGINVGGQITQSFATGDVRGTVDAVGGLVGKNYDGERDGVIYGGNISQSYARGSVAGGTKVGGLVGWNVATVTQSYATGSATGSQQVGGLVGLHSGSLAETYSAGEVQGNSEQGGLVGASNGGRVTSSYWDILGSSLSTSAGGVGLSRQAMQDNNSFTGFDGTVWAPASAGYAPELFGVSGVVGVRETAVYGDTPTASLYGSGVWNTLSGTYQGVGRTTGVGSYDIDLTGMQGQFRGGGSTRFVSLGATVTPRTIVIAANNQTRDVGATNPPLSYSVGGMGLVNGDSLSGALATSASTGSGAGTYAITRGSLTASANYSLQFIGGTLTVRTVTLPPTTPPSGPPAPPPRVNTPSTSTLEQELSAQSTGLGQPSADQIVTDFIQQMANNQQSQAASSSQQSGTKTPDDVLGEVMLQVAAQMRAQALAESQQGRSQPIQQRPGADSSLQQSASVSFVQSIIQGIAGVVGMQLKQPPLNKLR</sequence>
<comment type="caution">
    <text evidence="6">The sequence shown here is derived from an EMBL/GenBank/DDBJ whole genome shotgun (WGS) entry which is preliminary data.</text>
</comment>
<name>A0A549SPG3_9HYPH</name>
<dbReference type="InterPro" id="IPR050909">
    <property type="entry name" value="Bact_Autotransporter_VF"/>
</dbReference>
<evidence type="ECO:0000313" key="6">
    <source>
        <dbReference type="EMBL" id="TRL31504.1"/>
    </source>
</evidence>
<dbReference type="GO" id="GO:0005576">
    <property type="term" value="C:extracellular region"/>
    <property type="evidence" value="ECO:0007669"/>
    <property type="project" value="UniProtKB-SubCell"/>
</dbReference>
<dbReference type="PANTHER" id="PTHR12338:SF8">
    <property type="entry name" value="HEME_HEMOPEXIN-BINDING PROTEIN"/>
    <property type="match status" value="1"/>
</dbReference>
<evidence type="ECO:0000256" key="2">
    <source>
        <dbReference type="ARBA" id="ARBA00022525"/>
    </source>
</evidence>
<dbReference type="InterPro" id="IPR011493">
    <property type="entry name" value="GLUG"/>
</dbReference>
<feature type="compositionally biased region" description="Polar residues" evidence="4">
    <location>
        <begin position="1172"/>
        <end position="1192"/>
    </location>
</feature>
<evidence type="ECO:0000313" key="7">
    <source>
        <dbReference type="Proteomes" id="UP000316801"/>
    </source>
</evidence>
<dbReference type="EMBL" id="VJMG01000094">
    <property type="protein sequence ID" value="TRL31504.1"/>
    <property type="molecule type" value="Genomic_DNA"/>
</dbReference>
<evidence type="ECO:0000256" key="3">
    <source>
        <dbReference type="ARBA" id="ARBA00022729"/>
    </source>
</evidence>
<evidence type="ECO:0000256" key="1">
    <source>
        <dbReference type="ARBA" id="ARBA00004613"/>
    </source>
</evidence>
<dbReference type="Proteomes" id="UP000316801">
    <property type="component" value="Unassembled WGS sequence"/>
</dbReference>
<dbReference type="PANTHER" id="PTHR12338">
    <property type="entry name" value="AUTOTRANSPORTER"/>
    <property type="match status" value="1"/>
</dbReference>
<feature type="compositionally biased region" description="Pro residues" evidence="4">
    <location>
        <begin position="1157"/>
        <end position="1171"/>
    </location>
</feature>
<dbReference type="InterPro" id="IPR006311">
    <property type="entry name" value="TAT_signal"/>
</dbReference>
<organism evidence="6 7">
    <name type="scientific">Rhizobium straminoryzae</name>
    <dbReference type="NCBI Taxonomy" id="1387186"/>
    <lineage>
        <taxon>Bacteria</taxon>
        <taxon>Pseudomonadati</taxon>
        <taxon>Pseudomonadota</taxon>
        <taxon>Alphaproteobacteria</taxon>
        <taxon>Hyphomicrobiales</taxon>
        <taxon>Rhizobiaceae</taxon>
        <taxon>Rhizobium/Agrobacterium group</taxon>
        <taxon>Rhizobium</taxon>
    </lineage>
</organism>
<evidence type="ECO:0000256" key="4">
    <source>
        <dbReference type="SAM" id="MobiDB-lite"/>
    </source>
</evidence>
<keyword evidence="2" id="KW-0964">Secreted</keyword>
<feature type="region of interest" description="Disordered" evidence="4">
    <location>
        <begin position="1247"/>
        <end position="1268"/>
    </location>
</feature>
<dbReference type="InterPro" id="IPR041286">
    <property type="entry name" value="MBG_2"/>
</dbReference>
<proteinExistence type="predicted"/>
<feature type="domain" description="Filamentous haemagglutinin FhaB/tRNA nuclease CdiA-like TPS" evidence="5">
    <location>
        <begin position="49"/>
        <end position="162"/>
    </location>
</feature>
<keyword evidence="3" id="KW-0732">Signal</keyword>
<dbReference type="Pfam" id="PF18676">
    <property type="entry name" value="MBG_2"/>
    <property type="match status" value="1"/>
</dbReference>
<dbReference type="SUPFAM" id="SSF51126">
    <property type="entry name" value="Pectin lyase-like"/>
    <property type="match status" value="1"/>
</dbReference>
<feature type="compositionally biased region" description="Polar residues" evidence="4">
    <location>
        <begin position="1247"/>
        <end position="1258"/>
    </location>
</feature>
<keyword evidence="7" id="KW-1185">Reference proteome</keyword>
<evidence type="ECO:0000259" key="5">
    <source>
        <dbReference type="SMART" id="SM00912"/>
    </source>
</evidence>
<dbReference type="NCBIfam" id="TIGR01901">
    <property type="entry name" value="adhes_NPXG"/>
    <property type="match status" value="1"/>
</dbReference>